<keyword evidence="2" id="KW-1185">Reference proteome</keyword>
<accession>A0ACC2X301</accession>
<organism evidence="1 2">
    <name type="scientific">Naganishia onofrii</name>
    <dbReference type="NCBI Taxonomy" id="1851511"/>
    <lineage>
        <taxon>Eukaryota</taxon>
        <taxon>Fungi</taxon>
        <taxon>Dikarya</taxon>
        <taxon>Basidiomycota</taxon>
        <taxon>Agaricomycotina</taxon>
        <taxon>Tremellomycetes</taxon>
        <taxon>Filobasidiales</taxon>
        <taxon>Filobasidiaceae</taxon>
        <taxon>Naganishia</taxon>
    </lineage>
</organism>
<evidence type="ECO:0000313" key="2">
    <source>
        <dbReference type="Proteomes" id="UP001234202"/>
    </source>
</evidence>
<protein>
    <submittedName>
        <fullName evidence="1">Uncharacterized protein</fullName>
    </submittedName>
</protein>
<evidence type="ECO:0000313" key="1">
    <source>
        <dbReference type="EMBL" id="KAJ9118026.1"/>
    </source>
</evidence>
<comment type="caution">
    <text evidence="1">The sequence shown here is derived from an EMBL/GenBank/DDBJ whole genome shotgun (WGS) entry which is preliminary data.</text>
</comment>
<name>A0ACC2X301_9TREE</name>
<dbReference type="EMBL" id="JASBWV010000030">
    <property type="protein sequence ID" value="KAJ9118026.1"/>
    <property type="molecule type" value="Genomic_DNA"/>
</dbReference>
<gene>
    <name evidence="1" type="ORF">QFC24_006298</name>
</gene>
<proteinExistence type="predicted"/>
<sequence length="171" mass="18712">MSTLDTSSAAPPPVAAPAETREWLDKMVVYQDGLVTADRGHLDAAKPKSLLSVNAESANKWHEELLSLDFATLDHVSLRSALEDTISVVLEEKERANRLKAQQERDKANPIRKPWEMPPDSWSGPWTSDNFTTLVSRTDNQSIGPANTADSQLAASSEPTLNTLPGSHHTD</sequence>
<reference evidence="1" key="1">
    <citation type="submission" date="2023-04" db="EMBL/GenBank/DDBJ databases">
        <title>Draft Genome sequencing of Naganishia species isolated from polar environments using Oxford Nanopore Technology.</title>
        <authorList>
            <person name="Leo P."/>
            <person name="Venkateswaran K."/>
        </authorList>
    </citation>
    <scope>NUCLEOTIDE SEQUENCE</scope>
    <source>
        <strain evidence="1">DBVPG 5303</strain>
    </source>
</reference>
<dbReference type="Proteomes" id="UP001234202">
    <property type="component" value="Unassembled WGS sequence"/>
</dbReference>